<feature type="region of interest" description="Disordered" evidence="1">
    <location>
        <begin position="1"/>
        <end position="22"/>
    </location>
</feature>
<organism evidence="2 3">
    <name type="scientific">Riemerella anatipestifer</name>
    <name type="common">Moraxella anatipestifer</name>
    <dbReference type="NCBI Taxonomy" id="34085"/>
    <lineage>
        <taxon>Bacteria</taxon>
        <taxon>Pseudomonadati</taxon>
        <taxon>Bacteroidota</taxon>
        <taxon>Flavobacteriia</taxon>
        <taxon>Flavobacteriales</taxon>
        <taxon>Weeksellaceae</taxon>
        <taxon>Riemerella</taxon>
    </lineage>
</organism>
<dbReference type="Proteomes" id="UP000189883">
    <property type="component" value="Chromosome"/>
</dbReference>
<proteinExistence type="predicted"/>
<name>A0A1S7DQV3_RIEAN</name>
<gene>
    <name evidence="2" type="ORF">AB406_0519</name>
</gene>
<evidence type="ECO:0000256" key="1">
    <source>
        <dbReference type="SAM" id="MobiDB-lite"/>
    </source>
</evidence>
<evidence type="ECO:0000313" key="2">
    <source>
        <dbReference type="EMBL" id="AQY21477.1"/>
    </source>
</evidence>
<dbReference type="EMBL" id="CP011859">
    <property type="protein sequence ID" value="AQY21477.1"/>
    <property type="molecule type" value="Genomic_DNA"/>
</dbReference>
<accession>A0A1S7DQV3</accession>
<feature type="compositionally biased region" description="Basic and acidic residues" evidence="1">
    <location>
        <begin position="1"/>
        <end position="11"/>
    </location>
</feature>
<protein>
    <submittedName>
        <fullName evidence="2">Uncharacterized protein</fullName>
    </submittedName>
</protein>
<sequence>MKKVKENEKMEPLNLQNWRNTPSTNNRVATIEDVEKGRAVFVIENVSPSSLKPYKIELPKLAYWNDVELGQRKLVVIIQVEETPDGIITGYKDFEGKYGVGFFYEFEILSESQVKTLR</sequence>
<dbReference type="AlphaFoldDB" id="A0A1S7DQV3"/>
<dbReference type="RefSeq" id="WP_014938189.1">
    <property type="nucleotide sequence ID" value="NZ_CP011859.1"/>
</dbReference>
<evidence type="ECO:0000313" key="3">
    <source>
        <dbReference type="Proteomes" id="UP000189883"/>
    </source>
</evidence>
<reference evidence="2 3" key="1">
    <citation type="submission" date="2015-06" db="EMBL/GenBank/DDBJ databases">
        <title>R. anatipestifer strain HXb2 is the most virulent strain so far, and the genome sequence would help us uncover the pathogenesis.</title>
        <authorList>
            <person name="Hu Q."/>
            <person name="Qi J."/>
            <person name="Bo H."/>
            <person name="Liu G."/>
            <person name="Tao M."/>
            <person name="Ding Y."/>
            <person name="Xue Y."/>
        </authorList>
    </citation>
    <scope>NUCLEOTIDE SEQUENCE [LARGE SCALE GENOMIC DNA]</scope>
    <source>
        <strain evidence="2 3">HXb2</strain>
    </source>
</reference>